<sequence>MTNREAWQAVDIGASKRTADVPTATALSRLHKDVNTTAGVLNALGKSGEQGIGTTVSQNRTATTFDALVKLVAAVHCTIEEQDNAVTIPLHTAGECVHTKGQDVSGVNVEQIIHLAYKATDGNREGKMLDKGDFATAIVEQNHIAAFDNTNQVAKINTDENLQLMDRNAAQNMDRNSSSTPTTVKGQQQDFPISFMAGQQQQITGSLLQQQHHNASTSGAISDHDRALLDTLDSPKPNRCAY</sequence>
<dbReference type="AlphaFoldDB" id="A0A314L247"/>
<evidence type="ECO:0000313" key="2">
    <source>
        <dbReference type="EMBL" id="OIT35680.1"/>
    </source>
</evidence>
<gene>
    <name evidence="2" type="ORF">A4A49_02877</name>
</gene>
<feature type="region of interest" description="Disordered" evidence="1">
    <location>
        <begin position="202"/>
        <end position="242"/>
    </location>
</feature>
<dbReference type="Gramene" id="OIT35680">
    <property type="protein sequence ID" value="OIT35680"/>
    <property type="gene ID" value="A4A49_02877"/>
</dbReference>
<comment type="caution">
    <text evidence="2">The sequence shown here is derived from an EMBL/GenBank/DDBJ whole genome shotgun (WGS) entry which is preliminary data.</text>
</comment>
<organism evidence="2 3">
    <name type="scientific">Nicotiana attenuata</name>
    <name type="common">Coyote tobacco</name>
    <dbReference type="NCBI Taxonomy" id="49451"/>
    <lineage>
        <taxon>Eukaryota</taxon>
        <taxon>Viridiplantae</taxon>
        <taxon>Streptophyta</taxon>
        <taxon>Embryophyta</taxon>
        <taxon>Tracheophyta</taxon>
        <taxon>Spermatophyta</taxon>
        <taxon>Magnoliopsida</taxon>
        <taxon>eudicotyledons</taxon>
        <taxon>Gunneridae</taxon>
        <taxon>Pentapetalae</taxon>
        <taxon>asterids</taxon>
        <taxon>lamiids</taxon>
        <taxon>Solanales</taxon>
        <taxon>Solanaceae</taxon>
        <taxon>Nicotianoideae</taxon>
        <taxon>Nicotianeae</taxon>
        <taxon>Nicotiana</taxon>
    </lineage>
</organism>
<accession>A0A314L247</accession>
<evidence type="ECO:0000313" key="3">
    <source>
        <dbReference type="Proteomes" id="UP000187609"/>
    </source>
</evidence>
<protein>
    <submittedName>
        <fullName evidence="2">Uncharacterized protein</fullName>
    </submittedName>
</protein>
<dbReference type="Proteomes" id="UP000187609">
    <property type="component" value="Unassembled WGS sequence"/>
</dbReference>
<proteinExistence type="predicted"/>
<evidence type="ECO:0000256" key="1">
    <source>
        <dbReference type="SAM" id="MobiDB-lite"/>
    </source>
</evidence>
<feature type="compositionally biased region" description="Low complexity" evidence="1">
    <location>
        <begin position="202"/>
        <end position="211"/>
    </location>
</feature>
<dbReference type="EMBL" id="MJEQ01000524">
    <property type="protein sequence ID" value="OIT35680.1"/>
    <property type="molecule type" value="Genomic_DNA"/>
</dbReference>
<reference evidence="2" key="1">
    <citation type="submission" date="2016-11" db="EMBL/GenBank/DDBJ databases">
        <title>The genome of Nicotiana attenuata.</title>
        <authorList>
            <person name="Xu S."/>
            <person name="Brockmoeller T."/>
            <person name="Gaquerel E."/>
            <person name="Navarro A."/>
            <person name="Kuhl H."/>
            <person name="Gase K."/>
            <person name="Ling Z."/>
            <person name="Zhou W."/>
            <person name="Kreitzer C."/>
            <person name="Stanke M."/>
            <person name="Tang H."/>
            <person name="Lyons E."/>
            <person name="Pandey P."/>
            <person name="Pandey S.P."/>
            <person name="Timmermann B."/>
            <person name="Baldwin I.T."/>
        </authorList>
    </citation>
    <scope>NUCLEOTIDE SEQUENCE [LARGE SCALE GENOMIC DNA]</scope>
    <source>
        <strain evidence="2">UT</strain>
    </source>
</reference>
<keyword evidence="3" id="KW-1185">Reference proteome</keyword>
<name>A0A314L247_NICAT</name>